<keyword evidence="1" id="KW-1133">Transmembrane helix</keyword>
<gene>
    <name evidence="2" type="ORF">XYCOK13_25760</name>
</gene>
<dbReference type="Proteomes" id="UP000677918">
    <property type="component" value="Unassembled WGS sequence"/>
</dbReference>
<protein>
    <submittedName>
        <fullName evidence="2">Uncharacterized protein</fullName>
    </submittedName>
</protein>
<organism evidence="2 3">
    <name type="scientific">Xylanibacillus composti</name>
    <dbReference type="NCBI Taxonomy" id="1572762"/>
    <lineage>
        <taxon>Bacteria</taxon>
        <taxon>Bacillati</taxon>
        <taxon>Bacillota</taxon>
        <taxon>Bacilli</taxon>
        <taxon>Bacillales</taxon>
        <taxon>Paenibacillaceae</taxon>
        <taxon>Xylanibacillus</taxon>
    </lineage>
</organism>
<reference evidence="2" key="1">
    <citation type="submission" date="2021-04" db="EMBL/GenBank/DDBJ databases">
        <title>Draft genome sequence of Xylanibacillus composti strain K13.</title>
        <authorList>
            <person name="Uke A."/>
            <person name="Chhe C."/>
            <person name="Baramee S."/>
            <person name="Kosugi A."/>
        </authorList>
    </citation>
    <scope>NUCLEOTIDE SEQUENCE</scope>
    <source>
        <strain evidence="2">K13</strain>
    </source>
</reference>
<dbReference type="AlphaFoldDB" id="A0A8J4H2H0"/>
<sequence length="156" mass="17480">MIQIFSAFEHSTHLELAISYLEKNGINKEKIFAVPLTNRKTERRMFDSMHNADGISLISTGAALGTALAVIGASIGFKLNWGPIYWGLIGAASGFFLGFLINFFYYKVIKKHQRLLRGKNLEVILIIECEEQQGDTVEEILWHHLALGTARVLSQS</sequence>
<keyword evidence="1" id="KW-0812">Transmembrane</keyword>
<keyword evidence="3" id="KW-1185">Reference proteome</keyword>
<evidence type="ECO:0000313" key="3">
    <source>
        <dbReference type="Proteomes" id="UP000677918"/>
    </source>
</evidence>
<accession>A0A8J4H2H0</accession>
<comment type="caution">
    <text evidence="2">The sequence shown here is derived from an EMBL/GenBank/DDBJ whole genome shotgun (WGS) entry which is preliminary data.</text>
</comment>
<evidence type="ECO:0000313" key="2">
    <source>
        <dbReference type="EMBL" id="GIQ69752.1"/>
    </source>
</evidence>
<feature type="transmembrane region" description="Helical" evidence="1">
    <location>
        <begin position="54"/>
        <end position="77"/>
    </location>
</feature>
<proteinExistence type="predicted"/>
<feature type="transmembrane region" description="Helical" evidence="1">
    <location>
        <begin position="83"/>
        <end position="106"/>
    </location>
</feature>
<evidence type="ECO:0000256" key="1">
    <source>
        <dbReference type="SAM" id="Phobius"/>
    </source>
</evidence>
<name>A0A8J4H2H0_9BACL</name>
<dbReference type="EMBL" id="BOVK01000032">
    <property type="protein sequence ID" value="GIQ69752.1"/>
    <property type="molecule type" value="Genomic_DNA"/>
</dbReference>
<keyword evidence="1" id="KW-0472">Membrane</keyword>